<protein>
    <submittedName>
        <fullName evidence="1">Uncharacterized protein</fullName>
    </submittedName>
</protein>
<proteinExistence type="predicted"/>
<evidence type="ECO:0000313" key="2">
    <source>
        <dbReference type="Proteomes" id="UP000054337"/>
    </source>
</evidence>
<dbReference type="RefSeq" id="XP_014550391.1">
    <property type="nucleotide sequence ID" value="XM_014694905.1"/>
</dbReference>
<dbReference type="GeneID" id="26250771"/>
<organism evidence="1 2">
    <name type="scientific">Bipolaris victoriae (strain FI3)</name>
    <name type="common">Victoria blight of oats agent</name>
    <name type="synonym">Cochliobolus victoriae</name>
    <dbReference type="NCBI Taxonomy" id="930091"/>
    <lineage>
        <taxon>Eukaryota</taxon>
        <taxon>Fungi</taxon>
        <taxon>Dikarya</taxon>
        <taxon>Ascomycota</taxon>
        <taxon>Pezizomycotina</taxon>
        <taxon>Dothideomycetes</taxon>
        <taxon>Pleosporomycetidae</taxon>
        <taxon>Pleosporales</taxon>
        <taxon>Pleosporineae</taxon>
        <taxon>Pleosporaceae</taxon>
        <taxon>Bipolaris</taxon>
    </lineage>
</organism>
<dbReference type="AlphaFoldDB" id="W7E9R0"/>
<dbReference type="HOGENOM" id="CLU_2621671_0_0_1"/>
<keyword evidence="2" id="KW-1185">Reference proteome</keyword>
<dbReference type="EMBL" id="KI968885">
    <property type="protein sequence ID" value="EUN20817.1"/>
    <property type="molecule type" value="Genomic_DNA"/>
</dbReference>
<reference evidence="1 2" key="1">
    <citation type="journal article" date="2013" name="PLoS Genet.">
        <title>Comparative genome structure, secondary metabolite, and effector coding capacity across Cochliobolus pathogens.</title>
        <authorList>
            <person name="Condon B.J."/>
            <person name="Leng Y."/>
            <person name="Wu D."/>
            <person name="Bushley K.E."/>
            <person name="Ohm R.A."/>
            <person name="Otillar R."/>
            <person name="Martin J."/>
            <person name="Schackwitz W."/>
            <person name="Grimwood J."/>
            <person name="MohdZainudin N."/>
            <person name="Xue C."/>
            <person name="Wang R."/>
            <person name="Manning V.A."/>
            <person name="Dhillon B."/>
            <person name="Tu Z.J."/>
            <person name="Steffenson B.J."/>
            <person name="Salamov A."/>
            <person name="Sun H."/>
            <person name="Lowry S."/>
            <person name="LaButti K."/>
            <person name="Han J."/>
            <person name="Copeland A."/>
            <person name="Lindquist E."/>
            <person name="Barry K."/>
            <person name="Schmutz J."/>
            <person name="Baker S.E."/>
            <person name="Ciuffetti L.M."/>
            <person name="Grigoriev I.V."/>
            <person name="Zhong S."/>
            <person name="Turgeon B.G."/>
        </authorList>
    </citation>
    <scope>NUCLEOTIDE SEQUENCE [LARGE SCALE GENOMIC DNA]</scope>
    <source>
        <strain evidence="1 2">FI3</strain>
    </source>
</reference>
<sequence length="78" mass="8988">MGDGAGRKYEGLPAGWCQGKICKTGERREVMMSHKEDLQRTYGNTSRDIVKSRNGYCRVEQLVIWTPQRRGCQDCHRV</sequence>
<evidence type="ECO:0000313" key="1">
    <source>
        <dbReference type="EMBL" id="EUN20817.1"/>
    </source>
</evidence>
<gene>
    <name evidence="1" type="ORF">COCVIDRAFT_115565</name>
</gene>
<accession>W7E9R0</accession>
<name>W7E9R0_BIPV3</name>
<dbReference type="Proteomes" id="UP000054337">
    <property type="component" value="Unassembled WGS sequence"/>
</dbReference>